<dbReference type="EMBL" id="CP139781">
    <property type="protein sequence ID" value="WRQ89373.1"/>
    <property type="molecule type" value="Genomic_DNA"/>
</dbReference>
<proteinExistence type="predicted"/>
<keyword evidence="2" id="KW-1185">Reference proteome</keyword>
<accession>A0ABZ1CD16</accession>
<organism evidence="1 2">
    <name type="scientific">Actomonas aquatica</name>
    <dbReference type="NCBI Taxonomy" id="2866162"/>
    <lineage>
        <taxon>Bacteria</taxon>
        <taxon>Pseudomonadati</taxon>
        <taxon>Verrucomicrobiota</taxon>
        <taxon>Opitutia</taxon>
        <taxon>Opitutales</taxon>
        <taxon>Opitutaceae</taxon>
        <taxon>Actomonas</taxon>
    </lineage>
</organism>
<evidence type="ECO:0000313" key="1">
    <source>
        <dbReference type="EMBL" id="WRQ89373.1"/>
    </source>
</evidence>
<dbReference type="RefSeq" id="WP_221029936.1">
    <property type="nucleotide sequence ID" value="NZ_CP139781.1"/>
</dbReference>
<reference evidence="1 2" key="1">
    <citation type="submission" date="2023-12" db="EMBL/GenBank/DDBJ databases">
        <title>Description of an unclassified Opitutus bacterium of Verrucomicrobiota.</title>
        <authorList>
            <person name="Zhang D.-F."/>
        </authorList>
    </citation>
    <scope>NUCLEOTIDE SEQUENCE [LARGE SCALE GENOMIC DNA]</scope>
    <source>
        <strain evidence="1 2">WL0086</strain>
    </source>
</reference>
<sequence>MTASEVPPELILEIASCFKAGGFAFRAGPHATIEFKSHCRDTLNQWIPAKIIGDKTHFASSTDRDEILNALHALNRHGTKHQD</sequence>
<protein>
    <submittedName>
        <fullName evidence="1">Uncharacterized protein</fullName>
    </submittedName>
</protein>
<name>A0ABZ1CD16_9BACT</name>
<evidence type="ECO:0000313" key="2">
    <source>
        <dbReference type="Proteomes" id="UP000738431"/>
    </source>
</evidence>
<gene>
    <name evidence="1" type="ORF">K1X11_008125</name>
</gene>
<dbReference type="Proteomes" id="UP000738431">
    <property type="component" value="Chromosome"/>
</dbReference>